<reference evidence="1 2" key="1">
    <citation type="journal article" date="2020" name="Phytopathology">
        <title>Genome Sequence Resources of Colletotrichum truncatum, C. plurivorum, C. musicola, and C. sojae: Four Species Pathogenic to Soybean (Glycine max).</title>
        <authorList>
            <person name="Rogerio F."/>
            <person name="Boufleur T.R."/>
            <person name="Ciampi-Guillardi M."/>
            <person name="Sukno S.A."/>
            <person name="Thon M.R."/>
            <person name="Massola Junior N.S."/>
            <person name="Baroncelli R."/>
        </authorList>
    </citation>
    <scope>NUCLEOTIDE SEQUENCE [LARGE SCALE GENOMIC DNA]</scope>
    <source>
        <strain evidence="1 2">CMES1059</strain>
    </source>
</reference>
<accession>A0ACC3YCQ4</accession>
<gene>
    <name evidence="1" type="ORF">CTRU02_215533</name>
</gene>
<evidence type="ECO:0000313" key="1">
    <source>
        <dbReference type="EMBL" id="KAL0929634.1"/>
    </source>
</evidence>
<evidence type="ECO:0000313" key="2">
    <source>
        <dbReference type="Proteomes" id="UP000805649"/>
    </source>
</evidence>
<sequence length="528" mass="58636">MTQTTDATNPFSEGDHGASKHSHLADQNALGDGTCSQSSQTLEVHICDLDTKHLSYRILILPVDVETLHVTDCQHRLELVNPKPKTVRRCAPASCLAVYDEHRPTTCRIQSPILCDLCYDATTDEVRVKNHSEAPLVFQPLVLQDVAAAQSIKRSCLAALSPGYWLCISSGFPIFQIQVFPRKHSLSLVCRPKRVPRKKRPPADVDCSEGNAREGSTSFQVIKSIASLIDVPKHSTVLATGPSCEFSIFRMKTIWDTRGALLFQARHSGFPKQTIVVKVLKRRPGRSADSCAASWKREFDTHKQIKSEYIVQLLGGDIHFQVLYMVHVNAPDLGKSKWCDFKGDKRFLGDSSDAERVLRDMAAALKYLHNKKLIHNDIKPGNILYDRKIGAKLIDFGLGTSTTAESSTGGTPWYLPPEFLSRGRRGTPGDVYALGIVAVYLLDYIAIPETGQQWLIADVHSSDASSAAVAMWNWLQSIRLVREQLKRNVDQVHQLTLRMLSPTPNERITACQLSGEFTELAKALAKAS</sequence>
<organism evidence="1 2">
    <name type="scientific">Colletotrichum truncatum</name>
    <name type="common">Anthracnose fungus</name>
    <name type="synonym">Colletotrichum capsici</name>
    <dbReference type="NCBI Taxonomy" id="5467"/>
    <lineage>
        <taxon>Eukaryota</taxon>
        <taxon>Fungi</taxon>
        <taxon>Dikarya</taxon>
        <taxon>Ascomycota</taxon>
        <taxon>Pezizomycotina</taxon>
        <taxon>Sordariomycetes</taxon>
        <taxon>Hypocreomycetidae</taxon>
        <taxon>Glomerellales</taxon>
        <taxon>Glomerellaceae</taxon>
        <taxon>Colletotrichum</taxon>
        <taxon>Colletotrichum truncatum species complex</taxon>
    </lineage>
</organism>
<comment type="caution">
    <text evidence="1">The sequence shown here is derived from an EMBL/GenBank/DDBJ whole genome shotgun (WGS) entry which is preliminary data.</text>
</comment>
<dbReference type="Proteomes" id="UP000805649">
    <property type="component" value="Unassembled WGS sequence"/>
</dbReference>
<name>A0ACC3YCQ4_COLTU</name>
<proteinExistence type="predicted"/>
<protein>
    <submittedName>
        <fullName evidence="1">Uncharacterized protein</fullName>
    </submittedName>
</protein>
<dbReference type="EMBL" id="VUJX02000016">
    <property type="protein sequence ID" value="KAL0929634.1"/>
    <property type="molecule type" value="Genomic_DNA"/>
</dbReference>
<keyword evidence="2" id="KW-1185">Reference proteome</keyword>